<accession>A0ABQ3MQZ9</accession>
<dbReference type="Proteomes" id="UP000605568">
    <property type="component" value="Unassembled WGS sequence"/>
</dbReference>
<proteinExistence type="predicted"/>
<sequence>MKPKAANIDTRRARCLRECVTTFRGEHGAAMPGGPFPGTSGEPGGVRRCEHGQVWVFEKDDVYGFDHWEWLSRVWNPVRYRRAVRALQRNDFRKEPRS</sequence>
<evidence type="ECO:0000313" key="2">
    <source>
        <dbReference type="Proteomes" id="UP000605568"/>
    </source>
</evidence>
<dbReference type="EMBL" id="BNAR01000018">
    <property type="protein sequence ID" value="GHH57567.1"/>
    <property type="molecule type" value="Genomic_DNA"/>
</dbReference>
<comment type="caution">
    <text evidence="1">The sequence shown here is derived from an EMBL/GenBank/DDBJ whole genome shotgun (WGS) entry which is preliminary data.</text>
</comment>
<evidence type="ECO:0000313" key="1">
    <source>
        <dbReference type="EMBL" id="GHH57567.1"/>
    </source>
</evidence>
<reference evidence="2" key="1">
    <citation type="journal article" date="2019" name="Int. J. Syst. Evol. Microbiol.">
        <title>The Global Catalogue of Microorganisms (GCM) 10K type strain sequencing project: providing services to taxonomists for standard genome sequencing and annotation.</title>
        <authorList>
            <consortium name="The Broad Institute Genomics Platform"/>
            <consortium name="The Broad Institute Genome Sequencing Center for Infectious Disease"/>
            <person name="Wu L."/>
            <person name="Ma J."/>
        </authorList>
    </citation>
    <scope>NUCLEOTIDE SEQUENCE [LARGE SCALE GENOMIC DNA]</scope>
    <source>
        <strain evidence="2">CGMCC 4.7367</strain>
    </source>
</reference>
<name>A0ABQ3MQZ9_9PSEU</name>
<protein>
    <submittedName>
        <fullName evidence="1">Uncharacterized protein</fullName>
    </submittedName>
</protein>
<gene>
    <name evidence="1" type="ORF">GCM10017774_77300</name>
</gene>
<organism evidence="1 2">
    <name type="scientific">Lentzea cavernae</name>
    <dbReference type="NCBI Taxonomy" id="2020703"/>
    <lineage>
        <taxon>Bacteria</taxon>
        <taxon>Bacillati</taxon>
        <taxon>Actinomycetota</taxon>
        <taxon>Actinomycetes</taxon>
        <taxon>Pseudonocardiales</taxon>
        <taxon>Pseudonocardiaceae</taxon>
        <taxon>Lentzea</taxon>
    </lineage>
</organism>
<keyword evidence="2" id="KW-1185">Reference proteome</keyword>